<dbReference type="eggNOG" id="ENOG502ZXNC">
    <property type="taxonomic scope" value="Bacteria"/>
</dbReference>
<feature type="transmembrane region" description="Helical" evidence="1">
    <location>
        <begin position="225"/>
        <end position="244"/>
    </location>
</feature>
<keyword evidence="1" id="KW-0812">Transmembrane</keyword>
<name>A0A1X0VBP9_LEUPS</name>
<dbReference type="InterPro" id="IPR026409">
    <property type="entry name" value="Firmicu_CTERM"/>
</dbReference>
<reference evidence="2 3" key="1">
    <citation type="journal article" date="2017" name="Front. Microbiol.">
        <title>Genomic Characterization of Dairy Associated Leuconostoc Species and Diversity of Leuconostocs in Undefined Mixed Mesophilic Starter Cultures.</title>
        <authorList>
            <person name="Frantzen C.A."/>
            <person name="Kot W."/>
            <person name="Pedersen T.B."/>
            <person name="Ardo Y.M."/>
            <person name="Broadbent J.R."/>
            <person name="Neve H."/>
            <person name="Hansen L.H."/>
            <person name="Dal Bello F."/>
            <person name="Ostlie H.M."/>
            <person name="Kleppen H.P."/>
            <person name="Vogensen F.K."/>
            <person name="Holo H."/>
        </authorList>
    </citation>
    <scope>NUCLEOTIDE SEQUENCE [LARGE SCALE GENOMIC DNA]</scope>
    <source>
        <strain evidence="2 3">LMGCF08</strain>
    </source>
</reference>
<dbReference type="NCBIfam" id="TIGR04145">
    <property type="entry name" value="Firmicu_CTERM"/>
    <property type="match status" value="1"/>
</dbReference>
<dbReference type="EMBL" id="MPLS01000049">
    <property type="protein sequence ID" value="ORI97090.1"/>
    <property type="molecule type" value="Genomic_DNA"/>
</dbReference>
<dbReference type="Proteomes" id="UP000192288">
    <property type="component" value="Unassembled WGS sequence"/>
</dbReference>
<evidence type="ECO:0000256" key="1">
    <source>
        <dbReference type="SAM" id="Phobius"/>
    </source>
</evidence>
<dbReference type="AlphaFoldDB" id="A0A1X0VBP9"/>
<dbReference type="SUPFAM" id="SSF49344">
    <property type="entry name" value="CBD9-like"/>
    <property type="match status" value="1"/>
</dbReference>
<comment type="caution">
    <text evidence="2">The sequence shown here is derived from an EMBL/GenBank/DDBJ whole genome shotgun (WGS) entry which is preliminary data.</text>
</comment>
<keyword evidence="1" id="KW-0472">Membrane</keyword>
<accession>A0A1X0VBP9</accession>
<sequence length="257" mass="29107">MKKTMFTILVLVISLLFVSTHLVERVSADSSSIQIDGNFNDWDNVPGTQLNSSQPADINGTQTDFQRDIKLSYDEDYIYVYIDSWYDLNADMSNHFSTLDKYANFHQQYYIFIDGKPYQIQLGNGTVTNGEGHAFSVDVSQAFGDWQHLVHDTQGGYVDVETVKGDESKFKYVYEFRISRKDLAVTIPENSEISLTSSGEYDDFEGKDGQYFKGKASITYVGASSGPWIIAFLGLLIAFFGYRLRLKRQTKEKNTGA</sequence>
<dbReference type="RefSeq" id="WP_080518952.1">
    <property type="nucleotide sequence ID" value="NZ_MPLS01000049.1"/>
</dbReference>
<evidence type="ECO:0000313" key="2">
    <source>
        <dbReference type="EMBL" id="ORI97090.1"/>
    </source>
</evidence>
<proteinExistence type="predicted"/>
<protein>
    <recommendedName>
        <fullName evidence="4">Firmicu-CTERM sorting domain-containing protein</fullName>
    </recommendedName>
</protein>
<gene>
    <name evidence="2" type="ORF">BMR96_09055</name>
</gene>
<dbReference type="STRING" id="33968.BMS77_01565"/>
<dbReference type="CDD" id="cd00241">
    <property type="entry name" value="DOMON_like"/>
    <property type="match status" value="1"/>
</dbReference>
<evidence type="ECO:0000313" key="3">
    <source>
        <dbReference type="Proteomes" id="UP000192288"/>
    </source>
</evidence>
<keyword evidence="1" id="KW-1133">Transmembrane helix</keyword>
<evidence type="ECO:0008006" key="4">
    <source>
        <dbReference type="Google" id="ProtNLM"/>
    </source>
</evidence>
<organism evidence="2 3">
    <name type="scientific">Leuconostoc pseudomesenteroides</name>
    <dbReference type="NCBI Taxonomy" id="33968"/>
    <lineage>
        <taxon>Bacteria</taxon>
        <taxon>Bacillati</taxon>
        <taxon>Bacillota</taxon>
        <taxon>Bacilli</taxon>
        <taxon>Lactobacillales</taxon>
        <taxon>Lactobacillaceae</taxon>
        <taxon>Leuconostoc</taxon>
    </lineage>
</organism>
<dbReference type="Gene3D" id="2.60.40.1190">
    <property type="match status" value="1"/>
</dbReference>